<feature type="binding site" evidence="5">
    <location>
        <position position="208"/>
    </location>
    <ligand>
        <name>pyruvate</name>
        <dbReference type="ChEBI" id="CHEBI:15361"/>
    </ligand>
</feature>
<evidence type="ECO:0000256" key="4">
    <source>
        <dbReference type="PIRSR" id="PIRSR001365-1"/>
    </source>
</evidence>
<reference evidence="6" key="1">
    <citation type="submission" date="2016-08" db="EMBL/GenBank/DDBJ databases">
        <authorList>
            <person name="Seilhamer J.J."/>
        </authorList>
    </citation>
    <scope>NUCLEOTIDE SEQUENCE</scope>
    <source>
        <strain evidence="6">86</strain>
    </source>
</reference>
<organism evidence="6">
    <name type="scientific">uncultured Pleomorphomonas sp</name>
    <dbReference type="NCBI Taxonomy" id="442121"/>
    <lineage>
        <taxon>Bacteria</taxon>
        <taxon>Pseudomonadati</taxon>
        <taxon>Pseudomonadota</taxon>
        <taxon>Alphaproteobacteria</taxon>
        <taxon>Hyphomicrobiales</taxon>
        <taxon>Pleomorphomonadaceae</taxon>
        <taxon>Pleomorphomonas</taxon>
        <taxon>environmental samples</taxon>
    </lineage>
</organism>
<keyword evidence="2 3" id="KW-0456">Lyase</keyword>
<sequence length="253" mass="27686">MKKNYIGSIPPIVTPVDADENVDEGGLRRLVDHTIAGGNHGIFVAGSNGECLALTQAERNRAIRIAIDQTAGRVPVMSGVMDSSTRRVIDNIKALEQMGGTAAVITPVFYARHATQDETVRHFEEIARHTDLDLFIYNIPPFTGQTLKPATIFKIAEIDKVVGYKDTSGSFADFQTCLDHFRGTDFLLLQGTTLFAAASMLLGADGFIPSMSPLFPEPFVKCYDYGRAGDIDKAMRCHSVIEEICRIFPLAKS</sequence>
<dbReference type="PIRSF" id="PIRSF001365">
    <property type="entry name" value="DHDPS"/>
    <property type="match status" value="1"/>
</dbReference>
<name>A0A212LGL5_9HYPH</name>
<proteinExistence type="inferred from homology"/>
<dbReference type="Pfam" id="PF00701">
    <property type="entry name" value="DHDPS"/>
    <property type="match status" value="1"/>
</dbReference>
<dbReference type="EMBL" id="FMJD01000008">
    <property type="protein sequence ID" value="SCM76529.1"/>
    <property type="molecule type" value="Genomic_DNA"/>
</dbReference>
<gene>
    <name evidence="6" type="ORF">KL86PLE_40334</name>
</gene>
<dbReference type="AlphaFoldDB" id="A0A212LGL5"/>
<dbReference type="InterPro" id="IPR002220">
    <property type="entry name" value="DapA-like"/>
</dbReference>
<protein>
    <submittedName>
        <fullName evidence="6">Dihydrodipicolinate synthetase</fullName>
    </submittedName>
</protein>
<evidence type="ECO:0000313" key="6">
    <source>
        <dbReference type="EMBL" id="SCM76529.1"/>
    </source>
</evidence>
<evidence type="ECO:0000256" key="2">
    <source>
        <dbReference type="ARBA" id="ARBA00023239"/>
    </source>
</evidence>
<dbReference type="CDD" id="cd00408">
    <property type="entry name" value="DHDPS-like"/>
    <property type="match status" value="1"/>
</dbReference>
<comment type="similarity">
    <text evidence="1 3">Belongs to the DapA family.</text>
</comment>
<evidence type="ECO:0000256" key="3">
    <source>
        <dbReference type="PIRNR" id="PIRNR001365"/>
    </source>
</evidence>
<dbReference type="PRINTS" id="PR00146">
    <property type="entry name" value="DHPICSNTHASE"/>
</dbReference>
<evidence type="ECO:0000256" key="1">
    <source>
        <dbReference type="ARBA" id="ARBA00007592"/>
    </source>
</evidence>
<dbReference type="PANTHER" id="PTHR12128">
    <property type="entry name" value="DIHYDRODIPICOLINATE SYNTHASE"/>
    <property type="match status" value="1"/>
</dbReference>
<dbReference type="SMART" id="SM01130">
    <property type="entry name" value="DHDPS"/>
    <property type="match status" value="1"/>
</dbReference>
<evidence type="ECO:0000256" key="5">
    <source>
        <dbReference type="PIRSR" id="PIRSR001365-2"/>
    </source>
</evidence>
<dbReference type="InterPro" id="IPR013785">
    <property type="entry name" value="Aldolase_TIM"/>
</dbReference>
<dbReference type="PANTHER" id="PTHR12128:SF66">
    <property type="entry name" value="4-HYDROXY-2-OXOGLUTARATE ALDOLASE, MITOCHONDRIAL"/>
    <property type="match status" value="1"/>
</dbReference>
<feature type="active site" description="Schiff-base intermediate with substrate" evidence="4">
    <location>
        <position position="165"/>
    </location>
</feature>
<accession>A0A212LGL5</accession>
<dbReference type="Gene3D" id="3.20.20.70">
    <property type="entry name" value="Aldolase class I"/>
    <property type="match status" value="1"/>
</dbReference>
<dbReference type="RefSeq" id="WP_288196687.1">
    <property type="nucleotide sequence ID" value="NZ_LT608334.1"/>
</dbReference>
<feature type="active site" description="Proton donor/acceptor" evidence="4">
    <location>
        <position position="137"/>
    </location>
</feature>
<dbReference type="SUPFAM" id="SSF51569">
    <property type="entry name" value="Aldolase"/>
    <property type="match status" value="1"/>
</dbReference>
<dbReference type="GO" id="GO:0008840">
    <property type="term" value="F:4-hydroxy-tetrahydrodipicolinate synthase activity"/>
    <property type="evidence" value="ECO:0007669"/>
    <property type="project" value="TreeGrafter"/>
</dbReference>